<evidence type="ECO:0000313" key="4">
    <source>
        <dbReference type="Proteomes" id="UP000199079"/>
    </source>
</evidence>
<feature type="domain" description="DUF5658" evidence="2">
    <location>
        <begin position="38"/>
        <end position="124"/>
    </location>
</feature>
<dbReference type="OrthoDB" id="383268at2157"/>
<feature type="transmembrane region" description="Helical" evidence="1">
    <location>
        <begin position="33"/>
        <end position="54"/>
    </location>
</feature>
<dbReference type="Proteomes" id="UP000199079">
    <property type="component" value="Unassembled WGS sequence"/>
</dbReference>
<protein>
    <recommendedName>
        <fullName evidence="2">DUF5658 domain-containing protein</fullName>
    </recommendedName>
</protein>
<keyword evidence="1" id="KW-0472">Membrane</keyword>
<dbReference type="RefSeq" id="WP_092735198.1">
    <property type="nucleotide sequence ID" value="NZ_FNPC01000015.1"/>
</dbReference>
<proteinExistence type="predicted"/>
<reference evidence="4" key="1">
    <citation type="submission" date="2016-10" db="EMBL/GenBank/DDBJ databases">
        <authorList>
            <person name="Varghese N."/>
            <person name="Submissions S."/>
        </authorList>
    </citation>
    <scope>NUCLEOTIDE SEQUENCE [LARGE SCALE GENOMIC DNA]</scope>
    <source>
        <strain evidence="4">DC30,IBRC 10041,KCTC 4046</strain>
    </source>
</reference>
<name>A0A1H3NTU7_9EURY</name>
<dbReference type="Pfam" id="PF18902">
    <property type="entry name" value="DUF5658"/>
    <property type="match status" value="1"/>
</dbReference>
<accession>A0A1H3NTU7</accession>
<gene>
    <name evidence="3" type="ORF">SAMN05216564_11525</name>
</gene>
<evidence type="ECO:0000259" key="2">
    <source>
        <dbReference type="Pfam" id="PF18902"/>
    </source>
</evidence>
<organism evidence="3 4">
    <name type="scientific">Halopenitus persicus</name>
    <dbReference type="NCBI Taxonomy" id="1048396"/>
    <lineage>
        <taxon>Archaea</taxon>
        <taxon>Methanobacteriati</taxon>
        <taxon>Methanobacteriota</taxon>
        <taxon>Stenosarchaea group</taxon>
        <taxon>Halobacteria</taxon>
        <taxon>Halobacteriales</taxon>
        <taxon>Haloferacaceae</taxon>
        <taxon>Halopenitus</taxon>
    </lineage>
</organism>
<dbReference type="InterPro" id="IPR043717">
    <property type="entry name" value="DUF5658"/>
</dbReference>
<sequence length="128" mass="13250">MDERAMTDGPTRIRSAIVRLDQLTGYFDARRSAVWAAAVAFFVGGDLLTTGIGLRYGSIVEAGPVAAPLLAAHGFWMILPLKAAALAVAVGLYVTVPRPHDVGAPLGLAAVGAVVVGWNLAMIALTIP</sequence>
<keyword evidence="1" id="KW-1133">Transmembrane helix</keyword>
<feature type="transmembrane region" description="Helical" evidence="1">
    <location>
        <begin position="106"/>
        <end position="127"/>
    </location>
</feature>
<keyword evidence="1" id="KW-0812">Transmembrane</keyword>
<feature type="transmembrane region" description="Helical" evidence="1">
    <location>
        <begin position="74"/>
        <end position="94"/>
    </location>
</feature>
<dbReference type="AlphaFoldDB" id="A0A1H3NTU7"/>
<keyword evidence="4" id="KW-1185">Reference proteome</keyword>
<evidence type="ECO:0000256" key="1">
    <source>
        <dbReference type="SAM" id="Phobius"/>
    </source>
</evidence>
<evidence type="ECO:0000313" key="3">
    <source>
        <dbReference type="EMBL" id="SDY92163.1"/>
    </source>
</evidence>
<dbReference type="EMBL" id="FNPC01000015">
    <property type="protein sequence ID" value="SDY92163.1"/>
    <property type="molecule type" value="Genomic_DNA"/>
</dbReference>